<dbReference type="GO" id="GO:0022857">
    <property type="term" value="F:transmembrane transporter activity"/>
    <property type="evidence" value="ECO:0007669"/>
    <property type="project" value="InterPro"/>
</dbReference>
<dbReference type="PANTHER" id="PTHR23506">
    <property type="entry name" value="GH10249P"/>
    <property type="match status" value="1"/>
</dbReference>
<keyword evidence="5 7" id="KW-0472">Membrane</keyword>
<evidence type="ECO:0000313" key="10">
    <source>
        <dbReference type="Proteomes" id="UP001239445"/>
    </source>
</evidence>
<dbReference type="PANTHER" id="PTHR23506:SF23">
    <property type="entry name" value="GH10249P"/>
    <property type="match status" value="1"/>
</dbReference>
<evidence type="ECO:0000256" key="6">
    <source>
        <dbReference type="SAM" id="MobiDB-lite"/>
    </source>
</evidence>
<reference evidence="9" key="1">
    <citation type="submission" date="2023-06" db="EMBL/GenBank/DDBJ databases">
        <title>Genome-scale phylogeny and comparative genomics of the fungal order Sordariales.</title>
        <authorList>
            <consortium name="Lawrence Berkeley National Laboratory"/>
            <person name="Hensen N."/>
            <person name="Bonometti L."/>
            <person name="Westerberg I."/>
            <person name="Brannstrom I.O."/>
            <person name="Guillou S."/>
            <person name="Cros-Aarteil S."/>
            <person name="Calhoun S."/>
            <person name="Haridas S."/>
            <person name="Kuo A."/>
            <person name="Mondo S."/>
            <person name="Pangilinan J."/>
            <person name="Riley R."/>
            <person name="Labutti K."/>
            <person name="Andreopoulos B."/>
            <person name="Lipzen A."/>
            <person name="Chen C."/>
            <person name="Yanf M."/>
            <person name="Daum C."/>
            <person name="Ng V."/>
            <person name="Clum A."/>
            <person name="Steindorff A."/>
            <person name="Ohm R."/>
            <person name="Martin F."/>
            <person name="Silar P."/>
            <person name="Natvig D."/>
            <person name="Lalanne C."/>
            <person name="Gautier V."/>
            <person name="Ament-Velasquez S.L."/>
            <person name="Kruys A."/>
            <person name="Hutchinson M.I."/>
            <person name="Powell A.J."/>
            <person name="Barry K."/>
            <person name="Miller A.N."/>
            <person name="Grigoriev I.V."/>
            <person name="Debuchy R."/>
            <person name="Gladieux P."/>
            <person name="Thoren M.H."/>
            <person name="Johannesson H."/>
        </authorList>
    </citation>
    <scope>NUCLEOTIDE SEQUENCE</scope>
    <source>
        <strain evidence="9">PSN4</strain>
    </source>
</reference>
<feature type="domain" description="Major facilitator superfamily (MFS) profile" evidence="8">
    <location>
        <begin position="4"/>
        <end position="455"/>
    </location>
</feature>
<evidence type="ECO:0000259" key="8">
    <source>
        <dbReference type="PROSITE" id="PS50850"/>
    </source>
</evidence>
<feature type="compositionally biased region" description="Basic and acidic residues" evidence="6">
    <location>
        <begin position="494"/>
        <end position="504"/>
    </location>
</feature>
<dbReference type="InterPro" id="IPR050930">
    <property type="entry name" value="MFS_Vesicular_Transporter"/>
</dbReference>
<feature type="transmembrane region" description="Helical" evidence="7">
    <location>
        <begin position="293"/>
        <end position="315"/>
    </location>
</feature>
<protein>
    <submittedName>
        <fullName evidence="9">Major facilitator superfamily domain-containing protein</fullName>
    </submittedName>
</protein>
<evidence type="ECO:0000256" key="3">
    <source>
        <dbReference type="ARBA" id="ARBA00022692"/>
    </source>
</evidence>
<comment type="caution">
    <text evidence="9">The sequence shown here is derived from an EMBL/GenBank/DDBJ whole genome shotgun (WGS) entry which is preliminary data.</text>
</comment>
<proteinExistence type="predicted"/>
<dbReference type="PROSITE" id="PS50850">
    <property type="entry name" value="MFS"/>
    <property type="match status" value="1"/>
</dbReference>
<keyword evidence="2" id="KW-0813">Transport</keyword>
<dbReference type="SUPFAM" id="SSF103473">
    <property type="entry name" value="MFS general substrate transporter"/>
    <property type="match status" value="1"/>
</dbReference>
<evidence type="ECO:0000256" key="5">
    <source>
        <dbReference type="ARBA" id="ARBA00023136"/>
    </source>
</evidence>
<feature type="transmembrane region" description="Helical" evidence="7">
    <location>
        <begin position="12"/>
        <end position="30"/>
    </location>
</feature>
<dbReference type="InterPro" id="IPR011701">
    <property type="entry name" value="MFS"/>
</dbReference>
<feature type="transmembrane region" description="Helical" evidence="7">
    <location>
        <begin position="164"/>
        <end position="187"/>
    </location>
</feature>
<feature type="transmembrane region" description="Helical" evidence="7">
    <location>
        <begin position="327"/>
        <end position="345"/>
    </location>
</feature>
<feature type="transmembrane region" description="Helical" evidence="7">
    <location>
        <begin position="357"/>
        <end position="378"/>
    </location>
</feature>
<feature type="transmembrane region" description="Helical" evidence="7">
    <location>
        <begin position="42"/>
        <end position="62"/>
    </location>
</feature>
<dbReference type="InterPro" id="IPR020846">
    <property type="entry name" value="MFS_dom"/>
</dbReference>
<dbReference type="Pfam" id="PF07690">
    <property type="entry name" value="MFS_1"/>
    <property type="match status" value="1"/>
</dbReference>
<feature type="transmembrane region" description="Helical" evidence="7">
    <location>
        <begin position="74"/>
        <end position="95"/>
    </location>
</feature>
<keyword evidence="4 7" id="KW-1133">Transmembrane helix</keyword>
<sequence>MASLQALAKFAVFADTFLSGLIIPLIPSILETRSKVPQEQTQILVSVLVSAYGAALVAVSPLMPFVARQGRSRFVVLLGALALAAASFILLQIYSSLPILALARALHGLSAAALTGFSSGIAANIGPEAVSPSWVTLPVIHSVAFSLAPVLSGYLYDYVDGERAVFFCAYATILLTGLLGLVAFVFAPEMEVQTGQVSYAPVEHVASTYGTMSLRGGQLRSGYSSVSSSRTASTTSRRSRRSSVSSVFSAAEDNAPVFGIRMFTALYGYLAVGLLTAALQSIIPLLAERQLKWPMFSVGLAFLPMAFPALLTGALSKTLVFRLPQSARFTVGLGFLLGLPAFGYLGHLREDKSTEQMVLFGILAAISAGIGLSADPLVKEITRLMSEVDGTSQAFHHWSATATLPTVTYAWGTLIGPLFAGFTHKLSGWHTMAKSLAGLSAFSAVFTFIFLQGWIGNPRPFGPDRTEAGNDEESAPLLRSNQNSASRATPIGGDRSRSLRKSDLVESAVTDSSDVDLGSSIRTDQPGRHRRHFSIDNFSIATTAVDGRAGTLTDADGQQARFQAALETPAAMGSSFKQQLGNPERRFVMREAPHAPTTDPLLASGNRYVIDEAGADGEHRVKRHVVVFEEGTVPPELLERRQHHVVAINNVDGSVRLASSMDNHAVHVTEEDAPDKFELPESSRRYVVVLLEKGDIGEEEHESR</sequence>
<accession>A0AAJ0BHW2</accession>
<evidence type="ECO:0000256" key="1">
    <source>
        <dbReference type="ARBA" id="ARBA00004141"/>
    </source>
</evidence>
<organism evidence="9 10">
    <name type="scientific">Echria macrotheca</name>
    <dbReference type="NCBI Taxonomy" id="438768"/>
    <lineage>
        <taxon>Eukaryota</taxon>
        <taxon>Fungi</taxon>
        <taxon>Dikarya</taxon>
        <taxon>Ascomycota</taxon>
        <taxon>Pezizomycotina</taxon>
        <taxon>Sordariomycetes</taxon>
        <taxon>Sordariomycetidae</taxon>
        <taxon>Sordariales</taxon>
        <taxon>Schizotheciaceae</taxon>
        <taxon>Echria</taxon>
    </lineage>
</organism>
<dbReference type="Gene3D" id="1.20.1250.20">
    <property type="entry name" value="MFS general substrate transporter like domains"/>
    <property type="match status" value="2"/>
</dbReference>
<evidence type="ECO:0000256" key="4">
    <source>
        <dbReference type="ARBA" id="ARBA00022989"/>
    </source>
</evidence>
<dbReference type="InterPro" id="IPR036259">
    <property type="entry name" value="MFS_trans_sf"/>
</dbReference>
<feature type="transmembrane region" description="Helical" evidence="7">
    <location>
        <begin position="134"/>
        <end position="152"/>
    </location>
</feature>
<feature type="transmembrane region" description="Helical" evidence="7">
    <location>
        <begin position="266"/>
        <end position="287"/>
    </location>
</feature>
<comment type="subcellular location">
    <subcellularLocation>
        <location evidence="1">Membrane</location>
        <topology evidence="1">Multi-pass membrane protein</topology>
    </subcellularLocation>
</comment>
<keyword evidence="10" id="KW-1185">Reference proteome</keyword>
<evidence type="ECO:0000313" key="9">
    <source>
        <dbReference type="EMBL" id="KAK1758570.1"/>
    </source>
</evidence>
<evidence type="ECO:0000256" key="7">
    <source>
        <dbReference type="SAM" id="Phobius"/>
    </source>
</evidence>
<evidence type="ECO:0000256" key="2">
    <source>
        <dbReference type="ARBA" id="ARBA00022448"/>
    </source>
</evidence>
<dbReference type="Proteomes" id="UP001239445">
    <property type="component" value="Unassembled WGS sequence"/>
</dbReference>
<name>A0AAJ0BHW2_9PEZI</name>
<keyword evidence="3 7" id="KW-0812">Transmembrane</keyword>
<feature type="region of interest" description="Disordered" evidence="6">
    <location>
        <begin position="461"/>
        <end position="505"/>
    </location>
</feature>
<gene>
    <name evidence="9" type="ORF">QBC47DRAFT_145368</name>
</gene>
<dbReference type="EMBL" id="MU839829">
    <property type="protein sequence ID" value="KAK1758570.1"/>
    <property type="molecule type" value="Genomic_DNA"/>
</dbReference>
<feature type="transmembrane region" description="Helical" evidence="7">
    <location>
        <begin position="435"/>
        <end position="455"/>
    </location>
</feature>
<dbReference type="AlphaFoldDB" id="A0AAJ0BHW2"/>
<dbReference type="GO" id="GO:0016020">
    <property type="term" value="C:membrane"/>
    <property type="evidence" value="ECO:0007669"/>
    <property type="project" value="UniProtKB-SubCell"/>
</dbReference>